<comment type="caution">
    <text evidence="3">The sequence shown here is derived from an EMBL/GenBank/DDBJ whole genome shotgun (WGS) entry which is preliminary data.</text>
</comment>
<keyword evidence="4" id="KW-1185">Reference proteome</keyword>
<protein>
    <submittedName>
        <fullName evidence="3">Arsenate reductase ArsC</fullName>
    </submittedName>
</protein>
<dbReference type="RefSeq" id="WP_247405350.1">
    <property type="nucleotide sequence ID" value="NZ_JAKNRV010000268.1"/>
</dbReference>
<name>A0ABT0EMD7_9PSED</name>
<dbReference type="PANTHER" id="PTHR43428">
    <property type="entry name" value="ARSENATE REDUCTASE"/>
    <property type="match status" value="1"/>
</dbReference>
<dbReference type="EMBL" id="JAKNRV010000268">
    <property type="protein sequence ID" value="MCK1786891.1"/>
    <property type="molecule type" value="Genomic_DNA"/>
</dbReference>
<evidence type="ECO:0000313" key="3">
    <source>
        <dbReference type="EMBL" id="MCK1786891.1"/>
    </source>
</evidence>
<sequence>MKVLFMCTANSCRSILSEAMFNHLAPQGFQAVSSGSFPKGQVLPRSLSTLQAAGIRTEGLYSKGNDAFEGSPPDVVITVCDKAAGESCPVYFGPALKAHWGLEDPSDVDGDEASIQAAFDATLRTIATRCQAFFALPFADLDPGELKAELERIALLQAEQA</sequence>
<proteinExistence type="predicted"/>
<dbReference type="SMART" id="SM00226">
    <property type="entry name" value="LMWPc"/>
    <property type="match status" value="1"/>
</dbReference>
<evidence type="ECO:0000256" key="1">
    <source>
        <dbReference type="ARBA" id="ARBA00022849"/>
    </source>
</evidence>
<evidence type="ECO:0000313" key="4">
    <source>
        <dbReference type="Proteomes" id="UP001317085"/>
    </source>
</evidence>
<evidence type="ECO:0000259" key="2">
    <source>
        <dbReference type="SMART" id="SM00226"/>
    </source>
</evidence>
<dbReference type="Pfam" id="PF01451">
    <property type="entry name" value="LMWPc"/>
    <property type="match status" value="1"/>
</dbReference>
<accession>A0ABT0EMD7</accession>
<dbReference type="InterPro" id="IPR036196">
    <property type="entry name" value="Ptyr_pPase_sf"/>
</dbReference>
<dbReference type="InterPro" id="IPR023485">
    <property type="entry name" value="Ptyr_pPase"/>
</dbReference>
<feature type="domain" description="Phosphotyrosine protein phosphatase I" evidence="2">
    <location>
        <begin position="1"/>
        <end position="136"/>
    </location>
</feature>
<reference evidence="3 4" key="1">
    <citation type="submission" date="2022-02" db="EMBL/GenBank/DDBJ databases">
        <title>Comparative genomics of the first Antarctic Pseudomonas spp. capable of biotransforming 2,4,6-Trinitrotoluene.</title>
        <authorList>
            <person name="Cabrera M.A."/>
            <person name="Marquez S.L."/>
            <person name="Perez-Donoso J.M."/>
        </authorList>
    </citation>
    <scope>NUCLEOTIDE SEQUENCE [LARGE SCALE GENOMIC DNA]</scope>
    <source>
        <strain evidence="3 4">TNT11</strain>
    </source>
</reference>
<dbReference type="CDD" id="cd16345">
    <property type="entry name" value="LMWP_ArsC"/>
    <property type="match status" value="1"/>
</dbReference>
<dbReference type="Proteomes" id="UP001317085">
    <property type="component" value="Unassembled WGS sequence"/>
</dbReference>
<dbReference type="SUPFAM" id="SSF52788">
    <property type="entry name" value="Phosphotyrosine protein phosphatases I"/>
    <property type="match status" value="1"/>
</dbReference>
<keyword evidence="1" id="KW-0059">Arsenical resistance</keyword>
<dbReference type="PANTHER" id="PTHR43428:SF1">
    <property type="entry name" value="ARSENATE REDUCTASE"/>
    <property type="match status" value="1"/>
</dbReference>
<organism evidence="3 4">
    <name type="scientific">Pseudomonas emilianonis</name>
    <dbReference type="NCBI Taxonomy" id="2915812"/>
    <lineage>
        <taxon>Bacteria</taxon>
        <taxon>Pseudomonadati</taxon>
        <taxon>Pseudomonadota</taxon>
        <taxon>Gammaproteobacteria</taxon>
        <taxon>Pseudomonadales</taxon>
        <taxon>Pseudomonadaceae</taxon>
        <taxon>Pseudomonas</taxon>
    </lineage>
</organism>
<gene>
    <name evidence="3" type="ORF">L9Z73_21845</name>
</gene>
<dbReference type="Gene3D" id="3.40.50.2300">
    <property type="match status" value="1"/>
</dbReference>